<dbReference type="Pfam" id="PF13392">
    <property type="entry name" value="HNH_3"/>
    <property type="match status" value="1"/>
</dbReference>
<dbReference type="GO" id="GO:0003677">
    <property type="term" value="F:DNA binding"/>
    <property type="evidence" value="ECO:0007669"/>
    <property type="project" value="UniProtKB-KW"/>
</dbReference>
<dbReference type="InterPro" id="IPR001471">
    <property type="entry name" value="AP2/ERF_dom"/>
</dbReference>
<evidence type="ECO:0000259" key="4">
    <source>
        <dbReference type="PROSITE" id="PS51032"/>
    </source>
</evidence>
<dbReference type="AlphaFoldDB" id="A0AB35RSA8"/>
<dbReference type="PROSITE" id="PS51032">
    <property type="entry name" value="AP2_ERF"/>
    <property type="match status" value="1"/>
</dbReference>
<proteinExistence type="predicted"/>
<dbReference type="GO" id="GO:0003700">
    <property type="term" value="F:DNA-binding transcription factor activity"/>
    <property type="evidence" value="ECO:0007669"/>
    <property type="project" value="InterPro"/>
</dbReference>
<keyword evidence="5" id="KW-0540">Nuclease</keyword>
<keyword evidence="2" id="KW-0238">DNA-binding</keyword>
<evidence type="ECO:0000313" key="6">
    <source>
        <dbReference type="Proteomes" id="UP001286589"/>
    </source>
</evidence>
<feature type="domain" description="AP2/ERF" evidence="4">
    <location>
        <begin position="109"/>
        <end position="163"/>
    </location>
</feature>
<keyword evidence="6" id="KW-1185">Reference proteome</keyword>
<evidence type="ECO:0000313" key="5">
    <source>
        <dbReference type="EMBL" id="MDV2861849.1"/>
    </source>
</evidence>
<accession>A0AB35RSA8</accession>
<name>A0AB35RSA8_9ENTR</name>
<sequence length="163" mass="18772">MADFDVAYLKSRLHYNPETGIFIWLKQRRSTEIGKVAGTTANSVVKIYIDGKCYMAHRLAWLYMTGEWPSDLIDHKNMNPVDNRWENLRQADHAKNAMNTGIRKDNTSGYKGVAWDARVCKWRADIKVCGKRKHLGMFSLPEVAHEAYKQAAKKYFGEFGRPS</sequence>
<dbReference type="EMBL" id="JAWJAC010000003">
    <property type="protein sequence ID" value="MDV2861849.1"/>
    <property type="molecule type" value="Genomic_DNA"/>
</dbReference>
<keyword evidence="5" id="KW-0378">Hydrolase</keyword>
<organism evidence="5 6">
    <name type="scientific">Phytobacter ursingii</name>
    <dbReference type="NCBI Taxonomy" id="1972431"/>
    <lineage>
        <taxon>Bacteria</taxon>
        <taxon>Pseudomonadati</taxon>
        <taxon>Pseudomonadota</taxon>
        <taxon>Gammaproteobacteria</taxon>
        <taxon>Enterobacterales</taxon>
        <taxon>Enterobacteriaceae</taxon>
        <taxon>Phytobacter</taxon>
    </lineage>
</organism>
<evidence type="ECO:0000256" key="1">
    <source>
        <dbReference type="ARBA" id="ARBA00023015"/>
    </source>
</evidence>
<gene>
    <name evidence="5" type="ORF">R0H02_05145</name>
</gene>
<keyword evidence="3" id="KW-0804">Transcription</keyword>
<dbReference type="InterPro" id="IPR003615">
    <property type="entry name" value="HNH_nuc"/>
</dbReference>
<keyword evidence="1" id="KW-0805">Transcription regulation</keyword>
<dbReference type="RefSeq" id="WP_317101423.1">
    <property type="nucleotide sequence ID" value="NZ_JAWJAC010000003.1"/>
</dbReference>
<dbReference type="SUPFAM" id="SSF54060">
    <property type="entry name" value="His-Me finger endonucleases"/>
    <property type="match status" value="1"/>
</dbReference>
<reference evidence="5 6" key="1">
    <citation type="submission" date="2023-10" db="EMBL/GenBank/DDBJ databases">
        <title>Phytobacter spp. The emergence of a new genus of hospital-origin enterobacteria encoding carbapenemases in Argentina.</title>
        <authorList>
            <person name="Vay C."/>
            <person name="Almuzara M."/>
            <person name="Traglia G.M."/>
            <person name="Campos J."/>
        </authorList>
    </citation>
    <scope>NUCLEOTIDE SEQUENCE [LARGE SCALE GENOMIC DNA]</scope>
    <source>
        <strain evidence="5 6">CVMA36</strain>
    </source>
</reference>
<dbReference type="SUPFAM" id="SSF54171">
    <property type="entry name" value="DNA-binding domain"/>
    <property type="match status" value="1"/>
</dbReference>
<keyword evidence="5" id="KW-0255">Endonuclease</keyword>
<dbReference type="GO" id="GO:0004519">
    <property type="term" value="F:endonuclease activity"/>
    <property type="evidence" value="ECO:0007669"/>
    <property type="project" value="UniProtKB-KW"/>
</dbReference>
<evidence type="ECO:0000256" key="3">
    <source>
        <dbReference type="ARBA" id="ARBA00023163"/>
    </source>
</evidence>
<protein>
    <submittedName>
        <fullName evidence="5">HNH endonuclease</fullName>
    </submittedName>
</protein>
<dbReference type="InterPro" id="IPR044925">
    <property type="entry name" value="His-Me_finger_sf"/>
</dbReference>
<dbReference type="InterPro" id="IPR036955">
    <property type="entry name" value="AP2/ERF_dom_sf"/>
</dbReference>
<dbReference type="Gene3D" id="3.30.730.10">
    <property type="entry name" value="AP2/ERF domain"/>
    <property type="match status" value="1"/>
</dbReference>
<evidence type="ECO:0000256" key="2">
    <source>
        <dbReference type="ARBA" id="ARBA00023125"/>
    </source>
</evidence>
<dbReference type="Proteomes" id="UP001286589">
    <property type="component" value="Unassembled WGS sequence"/>
</dbReference>
<comment type="caution">
    <text evidence="5">The sequence shown here is derived from an EMBL/GenBank/DDBJ whole genome shotgun (WGS) entry which is preliminary data.</text>
</comment>
<dbReference type="InterPro" id="IPR016177">
    <property type="entry name" value="DNA-bd_dom_sf"/>
</dbReference>
<dbReference type="Gene3D" id="3.90.75.20">
    <property type="match status" value="1"/>
</dbReference>